<dbReference type="AlphaFoldDB" id="A0AAN3SNV4"/>
<dbReference type="InterPro" id="IPR011528">
    <property type="entry name" value="NERD"/>
</dbReference>
<comment type="caution">
    <text evidence="2">The sequence shown here is derived from an EMBL/GenBank/DDBJ whole genome shotgun (WGS) entry which is preliminary data.</text>
</comment>
<organism evidence="2 3">
    <name type="scientific">Shigella sonnei</name>
    <dbReference type="NCBI Taxonomy" id="624"/>
    <lineage>
        <taxon>Bacteria</taxon>
        <taxon>Pseudomonadati</taxon>
        <taxon>Pseudomonadota</taxon>
        <taxon>Gammaproteobacteria</taxon>
        <taxon>Enterobacterales</taxon>
        <taxon>Enterobacteriaceae</taxon>
        <taxon>Shigella</taxon>
    </lineage>
</organism>
<dbReference type="Pfam" id="PF08378">
    <property type="entry name" value="NERD"/>
    <property type="match status" value="1"/>
</dbReference>
<feature type="domain" description="NERD" evidence="1">
    <location>
        <begin position="4"/>
        <end position="96"/>
    </location>
</feature>
<name>A0AAN3SNV4_SHISO</name>
<dbReference type="Proteomes" id="UP001193866">
    <property type="component" value="Unassembled WGS sequence"/>
</dbReference>
<evidence type="ECO:0000259" key="1">
    <source>
        <dbReference type="Pfam" id="PF08378"/>
    </source>
</evidence>
<keyword evidence="2" id="KW-0378">Hydrolase</keyword>
<feature type="non-terminal residue" evidence="2">
    <location>
        <position position="251"/>
    </location>
</feature>
<reference evidence="2" key="1">
    <citation type="submission" date="2020-02" db="EMBL/GenBank/DDBJ databases">
        <authorList>
            <consortium name="PulseNet: The National Subtyping Network for Foodborne Disease Surveillance"/>
            <person name="Tarr C.L."/>
            <person name="Trees E."/>
            <person name="Katz L.S."/>
            <person name="Carleton-Romer H.A."/>
            <person name="Stroika S."/>
            <person name="Kucerova Z."/>
            <person name="Roache K.F."/>
            <person name="Sabol A.L."/>
            <person name="Besser J."/>
            <person name="Gerner-Smidt P."/>
        </authorList>
    </citation>
    <scope>NUCLEOTIDE SEQUENCE</scope>
    <source>
        <strain evidence="2">PNUSAE030131</strain>
    </source>
</reference>
<keyword evidence="2" id="KW-0347">Helicase</keyword>
<keyword evidence="2" id="KW-0067">ATP-binding</keyword>
<evidence type="ECO:0000313" key="3">
    <source>
        <dbReference type="Proteomes" id="UP001193866"/>
    </source>
</evidence>
<dbReference type="SUPFAM" id="SSF52540">
    <property type="entry name" value="P-loop containing nucleoside triphosphate hydrolases"/>
    <property type="match status" value="1"/>
</dbReference>
<gene>
    <name evidence="2" type="ORF">FYL34_004974</name>
</gene>
<sequence length="251" mass="28553">MTPGERRVASRLESFLNDDCFVWYDIPVGRKNRHPDFVIIDPDNGLVFLEVKDWTVSTLRKANQEQVTLETDGLLKSEINPLVQVRRYACDTVNALPADPCLRQNDGQYKGRLNLAWAYGVVFTRITRQQLKALTGNNENAVEKIFPSAQTICQDEMTQSVLPEVFRQKIAGMFTTGFRTRVTPRMRDILRAHLFPEVTVKQNSQIKIMDIQQEILARNIGDGHRVIHGVAGSGKTMILLFRCLYLAETTS</sequence>
<keyword evidence="2" id="KW-0547">Nucleotide-binding</keyword>
<dbReference type="EMBL" id="AAUSQI010000052">
    <property type="protein sequence ID" value="EFW2674801.1"/>
    <property type="molecule type" value="Genomic_DNA"/>
</dbReference>
<evidence type="ECO:0000313" key="2">
    <source>
        <dbReference type="EMBL" id="EFW2674801.1"/>
    </source>
</evidence>
<proteinExistence type="predicted"/>
<accession>A0AAN3SNV4</accession>
<dbReference type="GO" id="GO:0004386">
    <property type="term" value="F:helicase activity"/>
    <property type="evidence" value="ECO:0007669"/>
    <property type="project" value="UniProtKB-KW"/>
</dbReference>
<dbReference type="InterPro" id="IPR027417">
    <property type="entry name" value="P-loop_NTPase"/>
</dbReference>
<protein>
    <submittedName>
        <fullName evidence="2">Helicase</fullName>
    </submittedName>
</protein>